<dbReference type="Pfam" id="PF03797">
    <property type="entry name" value="Autotransporter"/>
    <property type="match status" value="1"/>
</dbReference>
<dbReference type="GO" id="GO:0042597">
    <property type="term" value="C:periplasmic space"/>
    <property type="evidence" value="ECO:0007669"/>
    <property type="project" value="UniProtKB-SubCell"/>
</dbReference>
<dbReference type="InterPro" id="IPR006315">
    <property type="entry name" value="OM_autotransptr_brl_dom"/>
</dbReference>
<keyword evidence="19" id="KW-0732">Signal</keyword>
<dbReference type="RefSeq" id="WP_012149972.1">
    <property type="nucleotide sequence ID" value="NC_009881.1"/>
</dbReference>
<evidence type="ECO:0000256" key="13">
    <source>
        <dbReference type="ARBA" id="ARBA00023136"/>
    </source>
</evidence>
<gene>
    <name evidence="21" type="ordered locus">A1C_05535</name>
</gene>
<evidence type="ECO:0000256" key="17">
    <source>
        <dbReference type="ARBA" id="ARBA00031328"/>
    </source>
</evidence>
<keyword evidence="14" id="KW-0998">Cell outer membrane</keyword>
<accession>A8GPL7</accession>
<evidence type="ECO:0000256" key="2">
    <source>
        <dbReference type="ARBA" id="ARBA00004241"/>
    </source>
</evidence>
<organism evidence="21 22">
    <name type="scientific">Rickettsia akari (strain Hartford)</name>
    <dbReference type="NCBI Taxonomy" id="293614"/>
    <lineage>
        <taxon>Bacteria</taxon>
        <taxon>Pseudomonadati</taxon>
        <taxon>Pseudomonadota</taxon>
        <taxon>Alphaproteobacteria</taxon>
        <taxon>Rickettsiales</taxon>
        <taxon>Rickettsiaceae</taxon>
        <taxon>Rickettsieae</taxon>
        <taxon>Rickettsia</taxon>
        <taxon>spotted fever group</taxon>
    </lineage>
</organism>
<evidence type="ECO:0000256" key="3">
    <source>
        <dbReference type="ARBA" id="ARBA00004418"/>
    </source>
</evidence>
<keyword evidence="11" id="KW-0574">Periplasm</keyword>
<comment type="function">
    <text evidence="1">The 120 kDa surface-exposed protein is a major structural protein which may play a role as a rickettsial virulence factor and/or immunogen during infection.</text>
</comment>
<evidence type="ECO:0000256" key="1">
    <source>
        <dbReference type="ARBA" id="ARBA00004060"/>
    </source>
</evidence>
<dbReference type="InterPro" id="IPR022095">
    <property type="entry name" value="OmpB_passenger_Rickettsia"/>
</dbReference>
<dbReference type="GO" id="GO:0009279">
    <property type="term" value="C:cell outer membrane"/>
    <property type="evidence" value="ECO:0007669"/>
    <property type="project" value="UniProtKB-SubCell"/>
</dbReference>
<comment type="similarity">
    <text evidence="6">Belongs to the rickettsiae OmpA/OmpB family.</text>
</comment>
<evidence type="ECO:0000256" key="10">
    <source>
        <dbReference type="ARBA" id="ARBA00022692"/>
    </source>
</evidence>
<dbReference type="KEGG" id="rak:A1C_05535"/>
<dbReference type="Gene3D" id="2.40.128.130">
    <property type="entry name" value="Autotransporter beta-domain"/>
    <property type="match status" value="1"/>
</dbReference>
<dbReference type="SUPFAM" id="SSF103515">
    <property type="entry name" value="Autotransporter"/>
    <property type="match status" value="1"/>
</dbReference>
<evidence type="ECO:0000256" key="4">
    <source>
        <dbReference type="ARBA" id="ARBA00004571"/>
    </source>
</evidence>
<dbReference type="Pfam" id="PF12334">
    <property type="entry name" value="rOmpB_passenger"/>
    <property type="match status" value="1"/>
</dbReference>
<feature type="signal peptide" evidence="19">
    <location>
        <begin position="1"/>
        <end position="34"/>
    </location>
</feature>
<feature type="chain" id="PRO_5002723033" description="Outer membrane protein B" evidence="19">
    <location>
        <begin position="35"/>
        <end position="1658"/>
    </location>
</feature>
<evidence type="ECO:0000256" key="11">
    <source>
        <dbReference type="ARBA" id="ARBA00022764"/>
    </source>
</evidence>
<evidence type="ECO:0000256" key="15">
    <source>
        <dbReference type="ARBA" id="ARBA00029690"/>
    </source>
</evidence>
<dbReference type="InterPro" id="IPR005546">
    <property type="entry name" value="Autotransporte_beta"/>
</dbReference>
<evidence type="ECO:0000259" key="20">
    <source>
        <dbReference type="PROSITE" id="PS51208"/>
    </source>
</evidence>
<dbReference type="STRING" id="293614.A1C_05535"/>
<dbReference type="InterPro" id="IPR036709">
    <property type="entry name" value="Autotransporte_beta_dom_sf"/>
</dbReference>
<dbReference type="InterPro" id="IPR048195">
    <property type="entry name" value="OmpB_ricketsia"/>
</dbReference>
<comment type="subcellular location">
    <subcellularLocation>
        <location evidence="4">Cell outer membrane</location>
        <topology evidence="4">Multi-pass membrane protein</topology>
    </subcellularLocation>
    <subcellularLocation>
        <location evidence="2">Cell surface</location>
    </subcellularLocation>
    <subcellularLocation>
        <location evidence="3">Periplasm</location>
    </subcellularLocation>
    <subcellularLocation>
        <location evidence="5">Secreted</location>
    </subcellularLocation>
</comment>
<protein>
    <recommendedName>
        <fullName evidence="7">Outer membrane protein B</fullName>
    </recommendedName>
    <alternativeName>
        <fullName evidence="15">168 kDa surface-layer protein</fullName>
    </alternativeName>
    <alternativeName>
        <fullName evidence="16">Cell surface antigen 5</fullName>
    </alternativeName>
    <alternativeName>
        <fullName evidence="18">Surface protein antigen</fullName>
    </alternativeName>
    <alternativeName>
        <fullName evidence="17">rOmp B</fullName>
    </alternativeName>
</protein>
<evidence type="ECO:0000256" key="8">
    <source>
        <dbReference type="ARBA" id="ARBA00022452"/>
    </source>
</evidence>
<keyword evidence="12" id="KW-0843">Virulence</keyword>
<reference evidence="21" key="1">
    <citation type="submission" date="2007-09" db="EMBL/GenBank/DDBJ databases">
        <title>Complete Genome Sequence of Rickettsia akari.</title>
        <authorList>
            <person name="Madan A."/>
            <person name="Fahey J."/>
            <person name="Helton E."/>
            <person name="Ketteman M."/>
            <person name="Madan A."/>
            <person name="Rodrigues S."/>
            <person name="Sanchez A."/>
            <person name="Whiting M."/>
            <person name="Dasch G."/>
            <person name="Eremeeva M."/>
        </authorList>
    </citation>
    <scope>NUCLEOTIDE SEQUENCE</scope>
    <source>
        <strain evidence="21">Hartford</strain>
    </source>
</reference>
<name>A8GPL7_RICAH</name>
<dbReference type="NCBIfam" id="NF041657">
    <property type="entry name" value="ompB_ricketsia"/>
    <property type="match status" value="1"/>
</dbReference>
<evidence type="ECO:0000256" key="9">
    <source>
        <dbReference type="ARBA" id="ARBA00022525"/>
    </source>
</evidence>
<dbReference type="EMBL" id="CP000847">
    <property type="protein sequence ID" value="ABV75342.1"/>
    <property type="molecule type" value="Genomic_DNA"/>
</dbReference>
<proteinExistence type="inferred from homology"/>
<feature type="domain" description="Autotransporter" evidence="20">
    <location>
        <begin position="1370"/>
        <end position="1658"/>
    </location>
</feature>
<evidence type="ECO:0000256" key="5">
    <source>
        <dbReference type="ARBA" id="ARBA00004613"/>
    </source>
</evidence>
<dbReference type="GO" id="GO:0009986">
    <property type="term" value="C:cell surface"/>
    <property type="evidence" value="ECO:0007669"/>
    <property type="project" value="UniProtKB-SubCell"/>
</dbReference>
<evidence type="ECO:0000256" key="7">
    <source>
        <dbReference type="ARBA" id="ARBA00020593"/>
    </source>
</evidence>
<dbReference type="GO" id="GO:0005576">
    <property type="term" value="C:extracellular region"/>
    <property type="evidence" value="ECO:0007669"/>
    <property type="project" value="UniProtKB-SubCell"/>
</dbReference>
<dbReference type="SMART" id="SM00869">
    <property type="entry name" value="Autotransporter"/>
    <property type="match status" value="1"/>
</dbReference>
<evidence type="ECO:0000313" key="21">
    <source>
        <dbReference type="EMBL" id="ABV75342.1"/>
    </source>
</evidence>
<dbReference type="Proteomes" id="UP000006830">
    <property type="component" value="Chromosome"/>
</dbReference>
<evidence type="ECO:0000256" key="12">
    <source>
        <dbReference type="ARBA" id="ARBA00023026"/>
    </source>
</evidence>
<keyword evidence="10" id="KW-0812">Transmembrane</keyword>
<evidence type="ECO:0000256" key="14">
    <source>
        <dbReference type="ARBA" id="ARBA00023237"/>
    </source>
</evidence>
<keyword evidence="13" id="KW-0472">Membrane</keyword>
<evidence type="ECO:0000256" key="16">
    <source>
        <dbReference type="ARBA" id="ARBA00030564"/>
    </source>
</evidence>
<keyword evidence="22" id="KW-1185">Reference proteome</keyword>
<evidence type="ECO:0000256" key="19">
    <source>
        <dbReference type="SAM" id="SignalP"/>
    </source>
</evidence>
<dbReference type="PROSITE" id="PS51208">
    <property type="entry name" value="AUTOTRANSPORTER"/>
    <property type="match status" value="1"/>
</dbReference>
<sequence>MAQKPNFLKKLISAGLVTASTATIVAGFAGSAMCAATQQNRTTVGAATTLDGVGFDQDAANANLAVVPNAVITANVNHGIDFNAPAGSLNGLLLNTANDLAVTVSENTTLGFVTNAANQANFFNLTLAAGKTLAITGQGITAAQAGATKNAQNVVAQVNGGNAVANNDLSGLGTIDFGGVPSALVFNLVNPTTQNAPLILGGNAKIANGANGTLDVTKGFIQVSDKSFATVKTINIGDGQGFIFNTDATNGNALNLQQVAGSTINFNGTDGTGRLVLLSKNGTTDFNVMTGSLGGNLKGIIEFNTTAVAGQLIANAGPANAVIGTNNGAGRAAGFVVSVDNGNAATVAGQVYAKDIVIQSANAGGQVNFNHIVDVGIDGTTTFKTADSKVIIAENSNLGATDFCNLGVQITVPDTKTLTGNFTGDASNKGNTAGVITFAANGTLASGNSDANVAVTNNIKAIEVAGAGVVQLSGTHTAELSLGNAGSVFKLADDTVINGKVNENALIGGAVAGGTIQLDGSATITGDIGNGAGNAALHGITLADDASKTLTLGGAKIIGVNAGGTINFQANGGTIKLTSTQNDILVNFNLAIAADKTGVVDASGLTNTQTLTIAGSIGTIAANNKTLDQLKIGSSATTLNIGDVAINELVIGNNGSVNLGHVNYLIAKTTNASGQGKIIANSTIVGNIGGNNCNVTRLMAGTNLGSAEAPLSEFNFAAPTGGAIGTVLEVLGGASIHANNITTIAPNNGFFRFVGGGTSIISGTVGTPANKIGGVYLDGNSTVQFAGNSVFDGHTFISGNSTLQIGGDYTADFIASDDNTGIVEFVNTSPIAVTLNKQAGLVDDLKQITVSGRGNVVINEIGNAGNNHAIKTNTISFENASLGAGLFLPSDTPLDGLTIKSTVGNGTPGNLNAPIVVVSGIDSVIADGQAIGDQNNIVGLCLGSDNGVTVDATTLYAGIGTTKNNQGTVTLNGGIPNTPGTIYGLGVGSDSPKLKQVTFATDYNNLGSIVATNVTINDGVTVTTGGVVGTDFDGTITLGSVNGNANVRFVDSTFSSPASMIVTTEANNGTVTYLGDAYVGNIGASDANIASVKFTGNHNGAGLQGNIYSQVTDFGTYTLTVLNSNVILGGGTTAINGAIDLLTNTLTFASGTSTWGSNTSIETTLTVANGNMGHIVIAENAQVNATDTGATTINVQDNANANFSGTKTYILIQGGARFNGTLGGPNFAVTGSNRFVNYALIRDANQDYVITRTNNAANVVTNDIANSPFASASGVGQNVTTFVNATNTAAYNNLLLAKNSADSADFVGAITTDTSAAVTNAQLDVAKDIQAQLGNRLGTLRYLGTHETAEMAGPEAGAIPAAVAAGDEAVDNVAYGVWAKPFYTDAHQSKKGGLAGYKAKTTGVVIGLDTLAHDNLMIGAAIGITKTDIKHQDYKKGDKTDINGFSFSLYGAQQLVKNFFAQGSAIFSLNHVKNKSQRYFFDANGKMNKQVAAGNYGNITFGGNLMVGYDYNALQGVLVTPMAGLSYLKSSDENYKESGTTVANKQVNSKFSDRTDLIVGAKVAGGTMNITDLAVYPEAHVFVVHKVNGRLSKTQSQLDGQVTPFISQPDRTAKTSYNLGLSASIRPDAKMEYGVGYDAQIASKYVAHQGTLKVRVNF</sequence>
<dbReference type="eggNOG" id="COG4625">
    <property type="taxonomic scope" value="Bacteria"/>
</dbReference>
<keyword evidence="8" id="KW-1134">Transmembrane beta strand</keyword>
<dbReference type="HOGENOM" id="CLU_000413_0_0_5"/>
<evidence type="ECO:0000256" key="6">
    <source>
        <dbReference type="ARBA" id="ARBA00006981"/>
    </source>
</evidence>
<evidence type="ECO:0000256" key="18">
    <source>
        <dbReference type="ARBA" id="ARBA00031768"/>
    </source>
</evidence>
<evidence type="ECO:0000313" key="22">
    <source>
        <dbReference type="Proteomes" id="UP000006830"/>
    </source>
</evidence>
<dbReference type="NCBIfam" id="TIGR01414">
    <property type="entry name" value="autotrans_barl"/>
    <property type="match status" value="1"/>
</dbReference>
<keyword evidence="9" id="KW-0964">Secreted</keyword>